<organism evidence="1 2">
    <name type="scientific">Filimonas zeae</name>
    <dbReference type="NCBI Taxonomy" id="1737353"/>
    <lineage>
        <taxon>Bacteria</taxon>
        <taxon>Pseudomonadati</taxon>
        <taxon>Bacteroidota</taxon>
        <taxon>Chitinophagia</taxon>
        <taxon>Chitinophagales</taxon>
        <taxon>Chitinophagaceae</taxon>
        <taxon>Filimonas</taxon>
    </lineage>
</organism>
<dbReference type="Proteomes" id="UP000627292">
    <property type="component" value="Unassembled WGS sequence"/>
</dbReference>
<keyword evidence="2" id="KW-1185">Reference proteome</keyword>
<reference evidence="1" key="2">
    <citation type="submission" date="2020-09" db="EMBL/GenBank/DDBJ databases">
        <authorList>
            <person name="Sun Q."/>
            <person name="Zhou Y."/>
        </authorList>
    </citation>
    <scope>NUCLEOTIDE SEQUENCE</scope>
    <source>
        <strain evidence="1">CGMCC 1.15290</strain>
    </source>
</reference>
<name>A0A917MW72_9BACT</name>
<dbReference type="AlphaFoldDB" id="A0A917MW72"/>
<evidence type="ECO:0000313" key="1">
    <source>
        <dbReference type="EMBL" id="GGH64374.1"/>
    </source>
</evidence>
<sequence length="123" mass="13897">MKNSVSVILERIEGSALYYSIYTLNMPFGQGATYHFSDNITMLVVDYKERGQYLSRFLDQSRKYQYAASGIIRVIEDEAESAFILNGVENLIRKGRITESKVLKNILLLEEDASLFDGAVSAN</sequence>
<protein>
    <submittedName>
        <fullName evidence="1">Uncharacterized protein</fullName>
    </submittedName>
</protein>
<accession>A0A917MW72</accession>
<evidence type="ECO:0000313" key="2">
    <source>
        <dbReference type="Proteomes" id="UP000627292"/>
    </source>
</evidence>
<gene>
    <name evidence="1" type="ORF">GCM10011379_16350</name>
</gene>
<dbReference type="EMBL" id="BMIB01000002">
    <property type="protein sequence ID" value="GGH64374.1"/>
    <property type="molecule type" value="Genomic_DNA"/>
</dbReference>
<comment type="caution">
    <text evidence="1">The sequence shown here is derived from an EMBL/GenBank/DDBJ whole genome shotgun (WGS) entry which is preliminary data.</text>
</comment>
<reference evidence="1" key="1">
    <citation type="journal article" date="2014" name="Int. J. Syst. Evol. Microbiol.">
        <title>Complete genome sequence of Corynebacterium casei LMG S-19264T (=DSM 44701T), isolated from a smear-ripened cheese.</title>
        <authorList>
            <consortium name="US DOE Joint Genome Institute (JGI-PGF)"/>
            <person name="Walter F."/>
            <person name="Albersmeier A."/>
            <person name="Kalinowski J."/>
            <person name="Ruckert C."/>
        </authorList>
    </citation>
    <scope>NUCLEOTIDE SEQUENCE</scope>
    <source>
        <strain evidence="1">CGMCC 1.15290</strain>
    </source>
</reference>
<dbReference type="RefSeq" id="WP_188951539.1">
    <property type="nucleotide sequence ID" value="NZ_BMIB01000002.1"/>
</dbReference>
<proteinExistence type="predicted"/>